<dbReference type="Gene3D" id="3.90.79.10">
    <property type="entry name" value="Nucleoside Triphosphate Pyrophosphohydrolase"/>
    <property type="match status" value="1"/>
</dbReference>
<gene>
    <name evidence="8" type="ORF">EBO34_09695</name>
</gene>
<dbReference type="AlphaFoldDB" id="A0A3M7TX74"/>
<dbReference type="GO" id="GO:0005737">
    <property type="term" value="C:cytoplasm"/>
    <property type="evidence" value="ECO:0007669"/>
    <property type="project" value="TreeGrafter"/>
</dbReference>
<dbReference type="InterPro" id="IPR015797">
    <property type="entry name" value="NUDIX_hydrolase-like_dom_sf"/>
</dbReference>
<dbReference type="SUPFAM" id="SSF55811">
    <property type="entry name" value="Nudix"/>
    <property type="match status" value="1"/>
</dbReference>
<evidence type="ECO:0000256" key="5">
    <source>
        <dbReference type="ARBA" id="ARBA00022842"/>
    </source>
</evidence>
<dbReference type="PRINTS" id="PR00502">
    <property type="entry name" value="NUDIXFAMILY"/>
</dbReference>
<evidence type="ECO:0000256" key="1">
    <source>
        <dbReference type="ARBA" id="ARBA00001946"/>
    </source>
</evidence>
<accession>A0A3M7TX74</accession>
<dbReference type="CDD" id="cd18886">
    <property type="entry name" value="NUDIX_MutT_Nudt1"/>
    <property type="match status" value="1"/>
</dbReference>
<keyword evidence="9" id="KW-1185">Reference proteome</keyword>
<dbReference type="PANTHER" id="PTHR43758">
    <property type="entry name" value="7,8-DIHYDRO-8-OXOGUANINE TRIPHOSPHATASE"/>
    <property type="match status" value="1"/>
</dbReference>
<name>A0A3M7TX74_9BACI</name>
<evidence type="ECO:0000259" key="7">
    <source>
        <dbReference type="PROSITE" id="PS51462"/>
    </source>
</evidence>
<evidence type="ECO:0000313" key="9">
    <source>
        <dbReference type="Proteomes" id="UP000278746"/>
    </source>
</evidence>
<organism evidence="8 9">
    <name type="scientific">Alteribacter keqinensis</name>
    <dbReference type="NCBI Taxonomy" id="2483800"/>
    <lineage>
        <taxon>Bacteria</taxon>
        <taxon>Bacillati</taxon>
        <taxon>Bacillota</taxon>
        <taxon>Bacilli</taxon>
        <taxon>Bacillales</taxon>
        <taxon>Bacillaceae</taxon>
        <taxon>Alteribacter</taxon>
    </lineage>
</organism>
<dbReference type="InterPro" id="IPR000086">
    <property type="entry name" value="NUDIX_hydrolase_dom"/>
</dbReference>
<dbReference type="GO" id="GO:0016818">
    <property type="term" value="F:hydrolase activity, acting on acid anhydrides, in phosphorus-containing anhydrides"/>
    <property type="evidence" value="ECO:0007669"/>
    <property type="project" value="TreeGrafter"/>
</dbReference>
<feature type="domain" description="Nudix hydrolase" evidence="7">
    <location>
        <begin position="1"/>
        <end position="130"/>
    </location>
</feature>
<evidence type="ECO:0000256" key="6">
    <source>
        <dbReference type="RuleBase" id="RU003476"/>
    </source>
</evidence>
<keyword evidence="3" id="KW-0479">Metal-binding</keyword>
<dbReference type="OrthoDB" id="9804563at2"/>
<dbReference type="PROSITE" id="PS00893">
    <property type="entry name" value="NUDIX_BOX"/>
    <property type="match status" value="1"/>
</dbReference>
<dbReference type="GO" id="GO:0046872">
    <property type="term" value="F:metal ion binding"/>
    <property type="evidence" value="ECO:0007669"/>
    <property type="project" value="UniProtKB-KW"/>
</dbReference>
<dbReference type="PROSITE" id="PS51462">
    <property type="entry name" value="NUDIX"/>
    <property type="match status" value="1"/>
</dbReference>
<dbReference type="InterPro" id="IPR020476">
    <property type="entry name" value="Nudix_hydrolase"/>
</dbReference>
<proteinExistence type="inferred from homology"/>
<reference evidence="8 9" key="1">
    <citation type="submission" date="2018-10" db="EMBL/GenBank/DDBJ databases">
        <title>Bacillus Keqinensis sp. nov., a moderately halophilic bacterium isolated from a saline-alkaline lake.</title>
        <authorList>
            <person name="Wang H."/>
        </authorList>
    </citation>
    <scope>NUCLEOTIDE SEQUENCE [LARGE SCALE GENOMIC DNA]</scope>
    <source>
        <strain evidence="8 9">KQ-3</strain>
    </source>
</reference>
<comment type="cofactor">
    <cofactor evidence="1">
        <name>Mg(2+)</name>
        <dbReference type="ChEBI" id="CHEBI:18420"/>
    </cofactor>
</comment>
<dbReference type="PANTHER" id="PTHR43758:SF2">
    <property type="entry name" value="OXIDIZED PURINE NUCLEOSIDE TRIPHOSPHATE HYDROLASE"/>
    <property type="match status" value="1"/>
</dbReference>
<evidence type="ECO:0000256" key="3">
    <source>
        <dbReference type="ARBA" id="ARBA00022723"/>
    </source>
</evidence>
<evidence type="ECO:0000313" key="8">
    <source>
        <dbReference type="EMBL" id="RNA70176.1"/>
    </source>
</evidence>
<dbReference type="RefSeq" id="WP_122897705.1">
    <property type="nucleotide sequence ID" value="NZ_RHIB01000001.1"/>
</dbReference>
<evidence type="ECO:0000256" key="2">
    <source>
        <dbReference type="ARBA" id="ARBA00005582"/>
    </source>
</evidence>
<comment type="similarity">
    <text evidence="2 6">Belongs to the Nudix hydrolase family.</text>
</comment>
<comment type="caution">
    <text evidence="8">The sequence shown here is derived from an EMBL/GenBank/DDBJ whole genome shotgun (WGS) entry which is preliminary data.</text>
</comment>
<sequence>MLNFTICFIKRGNEILLLNREKGSWMGRWNGVGGKIEPGETPLQGVLREVKEETGLVLTDIDHKGNVTWVIDGADYGGMYVYIAEIPEQTSYPTPVKREEGILDWKTREWLIDKENTGLADFMYFLPQMLDGENKHTYRYYYEGDLLVNVDENPLEKVYSRV</sequence>
<dbReference type="InterPro" id="IPR020084">
    <property type="entry name" value="NUDIX_hydrolase_CS"/>
</dbReference>
<dbReference type="Pfam" id="PF00293">
    <property type="entry name" value="NUDIX"/>
    <property type="match status" value="1"/>
</dbReference>
<keyword evidence="5" id="KW-0460">Magnesium</keyword>
<evidence type="ECO:0000256" key="4">
    <source>
        <dbReference type="ARBA" id="ARBA00022801"/>
    </source>
</evidence>
<dbReference type="EMBL" id="RHIB01000001">
    <property type="protein sequence ID" value="RNA70176.1"/>
    <property type="molecule type" value="Genomic_DNA"/>
</dbReference>
<protein>
    <submittedName>
        <fullName evidence="8">8-oxo-dGTP diphosphatase</fullName>
    </submittedName>
</protein>
<dbReference type="Proteomes" id="UP000278746">
    <property type="component" value="Unassembled WGS sequence"/>
</dbReference>
<keyword evidence="4 6" id="KW-0378">Hydrolase</keyword>